<dbReference type="Gramene" id="TraesARI7D03G04496220.1">
    <property type="protein sequence ID" value="TraesARI7D03G04496220.1"/>
    <property type="gene ID" value="TraesARI7D03G04496220"/>
</dbReference>
<name>A0A3B6TM85_WHEAT</name>
<dbReference type="Gramene" id="TraesCS7D03G0840900.1">
    <property type="protein sequence ID" value="TraesCS7D03G0840900.1.CDS"/>
    <property type="gene ID" value="TraesCS7D03G0840900"/>
</dbReference>
<dbReference type="GeneID" id="123170136"/>
<feature type="compositionally biased region" description="Basic and acidic residues" evidence="1">
    <location>
        <begin position="165"/>
        <end position="187"/>
    </location>
</feature>
<proteinExistence type="predicted"/>
<feature type="compositionally biased region" description="Pro residues" evidence="1">
    <location>
        <begin position="114"/>
        <end position="123"/>
    </location>
</feature>
<dbReference type="Gramene" id="TraesCS7D02G355500.1">
    <property type="protein sequence ID" value="TraesCS7D02G355500.1"/>
    <property type="gene ID" value="TraesCS7D02G355500"/>
</dbReference>
<dbReference type="Gramene" id="TraesWEE_scaffold_101403_01G000500.1">
    <property type="protein sequence ID" value="TraesWEE_scaffold_101403_01G000500.1"/>
    <property type="gene ID" value="TraesWEE_scaffold_101403_01G000500"/>
</dbReference>
<feature type="compositionally biased region" description="Basic and acidic residues" evidence="1">
    <location>
        <begin position="310"/>
        <end position="323"/>
    </location>
</feature>
<reference evidence="2" key="2">
    <citation type="submission" date="2018-10" db="UniProtKB">
        <authorList>
            <consortium name="EnsemblPlants"/>
        </authorList>
    </citation>
    <scope>IDENTIFICATION</scope>
</reference>
<feature type="compositionally biased region" description="Basic and acidic residues" evidence="1">
    <location>
        <begin position="133"/>
        <end position="143"/>
    </location>
</feature>
<organism evidence="2">
    <name type="scientific">Triticum aestivum</name>
    <name type="common">Wheat</name>
    <dbReference type="NCBI Taxonomy" id="4565"/>
    <lineage>
        <taxon>Eukaryota</taxon>
        <taxon>Viridiplantae</taxon>
        <taxon>Streptophyta</taxon>
        <taxon>Embryophyta</taxon>
        <taxon>Tracheophyta</taxon>
        <taxon>Spermatophyta</taxon>
        <taxon>Magnoliopsida</taxon>
        <taxon>Liliopsida</taxon>
        <taxon>Poales</taxon>
        <taxon>Poaceae</taxon>
        <taxon>BOP clade</taxon>
        <taxon>Pooideae</taxon>
        <taxon>Triticodae</taxon>
        <taxon>Triticeae</taxon>
        <taxon>Triticinae</taxon>
        <taxon>Triticum</taxon>
    </lineage>
</organism>
<dbReference type="Gramene" id="TraesCLE_scaffold_065931_01G000500.1">
    <property type="protein sequence ID" value="TraesCLE_scaffold_065931_01G000500.1"/>
    <property type="gene ID" value="TraesCLE_scaffold_065931_01G000500"/>
</dbReference>
<dbReference type="Gramene" id="TraesLDM7D03G04426020.1">
    <property type="protein sequence ID" value="TraesLDM7D03G04426020.1"/>
    <property type="gene ID" value="TraesLDM7D03G04426020"/>
</dbReference>
<dbReference type="OrthoDB" id="10502564at2759"/>
<gene>
    <name evidence="2" type="primary">LOC123170136</name>
</gene>
<feature type="compositionally biased region" description="Basic and acidic residues" evidence="1">
    <location>
        <begin position="226"/>
        <end position="242"/>
    </location>
</feature>
<dbReference type="AlphaFoldDB" id="A0A3B6TM85"/>
<feature type="region of interest" description="Disordered" evidence="1">
    <location>
        <begin position="30"/>
        <end position="49"/>
    </location>
</feature>
<dbReference type="Gramene" id="TraesMAC7D03G04411710.1">
    <property type="protein sequence ID" value="TraesMAC7D03G04411710.1"/>
    <property type="gene ID" value="TraesMAC7D03G04411710"/>
</dbReference>
<dbReference type="RefSeq" id="XP_044443912.1">
    <property type="nucleotide sequence ID" value="XM_044587977.1"/>
</dbReference>
<feature type="region of interest" description="Disordered" evidence="1">
    <location>
        <begin position="56"/>
        <end position="342"/>
    </location>
</feature>
<feature type="compositionally biased region" description="Pro residues" evidence="1">
    <location>
        <begin position="203"/>
        <end position="216"/>
    </location>
</feature>
<keyword evidence="3" id="KW-1185">Reference proteome</keyword>
<dbReference type="Gramene" id="TraesROB_scaffold_053678_01G000300.1">
    <property type="protein sequence ID" value="TraesROB_scaffold_053678_01G000300.1"/>
    <property type="gene ID" value="TraesROB_scaffold_053678_01G000300"/>
</dbReference>
<dbReference type="Proteomes" id="UP000019116">
    <property type="component" value="Chromosome 7D"/>
</dbReference>
<protein>
    <submittedName>
        <fullName evidence="2">Uncharacterized protein</fullName>
    </submittedName>
</protein>
<evidence type="ECO:0000313" key="2">
    <source>
        <dbReference type="EnsemblPlants" id="TraesCS7D02G355500.1"/>
    </source>
</evidence>
<feature type="compositionally biased region" description="Polar residues" evidence="1">
    <location>
        <begin position="331"/>
        <end position="342"/>
    </location>
</feature>
<sequence>MALAPRSSLRSLLLLMSHGKPQLSSFFSSSAAATGVPPVAPGADTPPAAPAVQLPVTTARPDRSCPKLPDGPRTYQEEPVLRPLHGVTDNACLNAPQDPSAYPTPDHGSCRTPEPVPVKPPRAIPEFPMHPEVPIHKVRDPPPRTRRGAVTNGSCGTPETVPVKPPRDISEGPGHEIPRHPIHDPPPRTHRGAVTNGFCGTPEPAPVHVPVKPPRAIPEFPMHPEVPIHKVRDPPPRTRRDAVTNGSCGTPETIPVKPPRDISEGPGHEIPRHPIHDLPPRTHRGAVTNGSCGTPEPAPVHVPVKPLKGISEDVKHKVGDPPRRPKAVIDQSAQCSPTAPAV</sequence>
<accession>A0A3B6TM85</accession>
<evidence type="ECO:0000313" key="3">
    <source>
        <dbReference type="Proteomes" id="UP000019116"/>
    </source>
</evidence>
<dbReference type="Gramene" id="TraesRN7D0100864600.2">
    <property type="protein sequence ID" value="TraesRN7D0100864600.2"/>
    <property type="gene ID" value="TraesRN7D0100864600"/>
</dbReference>
<reference evidence="2" key="1">
    <citation type="submission" date="2018-08" db="EMBL/GenBank/DDBJ databases">
        <authorList>
            <person name="Rossello M."/>
        </authorList>
    </citation>
    <scope>NUCLEOTIDE SEQUENCE [LARGE SCALE GENOMIC DNA]</scope>
    <source>
        <strain evidence="2">cv. Chinese Spring</strain>
    </source>
</reference>
<evidence type="ECO:0000256" key="1">
    <source>
        <dbReference type="SAM" id="MobiDB-lite"/>
    </source>
</evidence>
<dbReference type="Gramene" id="TraesPARA_EIv1.0_2593300.1">
    <property type="protein sequence ID" value="TraesPARA_EIv1.0_2593300.1.CDS"/>
    <property type="gene ID" value="TraesPARA_EIv1.0_2593300"/>
</dbReference>
<feature type="compositionally biased region" description="Basic and acidic residues" evidence="1">
    <location>
        <begin position="258"/>
        <end position="280"/>
    </location>
</feature>
<dbReference type="EnsemblPlants" id="TraesCS7D02G355500.1">
    <property type="protein sequence ID" value="TraesCS7D02G355500.1"/>
    <property type="gene ID" value="TraesCS7D02G355500"/>
</dbReference>
<dbReference type="Gramene" id="TraesCAD_scaffold_058793_01G000500.1">
    <property type="protein sequence ID" value="TraesCAD_scaffold_058793_01G000500.1"/>
    <property type="gene ID" value="TraesCAD_scaffold_058793_01G000500"/>
</dbReference>